<sequence length="52" mass="6348">MHKKPRLITQFATILVICMGALLLYVWLNYDNLRSEQAYRQMWYLNHKFDSN</sequence>
<keyword evidence="1" id="KW-0472">Membrane</keyword>
<reference evidence="2" key="1">
    <citation type="submission" date="2018-05" db="EMBL/GenBank/DDBJ databases">
        <authorList>
            <person name="Lanie J.A."/>
            <person name="Ng W.-L."/>
            <person name="Kazmierczak K.M."/>
            <person name="Andrzejewski T.M."/>
            <person name="Davidsen T.M."/>
            <person name="Wayne K.J."/>
            <person name="Tettelin H."/>
            <person name="Glass J.I."/>
            <person name="Rusch D."/>
            <person name="Podicherti R."/>
            <person name="Tsui H.-C.T."/>
            <person name="Winkler M.E."/>
        </authorList>
    </citation>
    <scope>NUCLEOTIDE SEQUENCE</scope>
</reference>
<name>A0A381TLS4_9ZZZZ</name>
<evidence type="ECO:0000313" key="2">
    <source>
        <dbReference type="EMBL" id="SVA14963.1"/>
    </source>
</evidence>
<keyword evidence="1" id="KW-0812">Transmembrane</keyword>
<feature type="transmembrane region" description="Helical" evidence="1">
    <location>
        <begin position="7"/>
        <end position="28"/>
    </location>
</feature>
<protein>
    <submittedName>
        <fullName evidence="2">Uncharacterized protein</fullName>
    </submittedName>
</protein>
<keyword evidence="1" id="KW-1133">Transmembrane helix</keyword>
<dbReference type="EMBL" id="UINC01004525">
    <property type="protein sequence ID" value="SVA14963.1"/>
    <property type="molecule type" value="Genomic_DNA"/>
</dbReference>
<evidence type="ECO:0000256" key="1">
    <source>
        <dbReference type="SAM" id="Phobius"/>
    </source>
</evidence>
<proteinExistence type="predicted"/>
<organism evidence="2">
    <name type="scientific">marine metagenome</name>
    <dbReference type="NCBI Taxonomy" id="408172"/>
    <lineage>
        <taxon>unclassified sequences</taxon>
        <taxon>metagenomes</taxon>
        <taxon>ecological metagenomes</taxon>
    </lineage>
</organism>
<gene>
    <name evidence="2" type="ORF">METZ01_LOCUS67817</name>
</gene>
<accession>A0A381TLS4</accession>
<dbReference type="AlphaFoldDB" id="A0A381TLS4"/>